<proteinExistence type="predicted"/>
<sequence length="112" mass="12262">MTTAAPTPKPEWLALGAGQTGLHWLAARTTLVALEGSLHLEPPSRGTTEHYALGAGHAHVVEMSGWWHLHADTRSGAHLRVVAPALRTQRPAWPAMWRWVANWAQPRGTLRG</sequence>
<comment type="caution">
    <text evidence="1">The sequence shown here is derived from an EMBL/GenBank/DDBJ whole genome shotgun (WGS) entry which is preliminary data.</text>
</comment>
<evidence type="ECO:0000313" key="2">
    <source>
        <dbReference type="Proteomes" id="UP001189756"/>
    </source>
</evidence>
<dbReference type="AlphaFoldDB" id="A0AAD2BTC7"/>
<reference evidence="1" key="1">
    <citation type="submission" date="2023-07" db="EMBL/GenBank/DDBJ databases">
        <authorList>
            <person name="Peeters C."/>
        </authorList>
    </citation>
    <scope>NUCLEOTIDE SEQUENCE</scope>
    <source>
        <strain evidence="1">R-77560</strain>
    </source>
</reference>
<dbReference type="RefSeq" id="WP_012434968.1">
    <property type="nucleotide sequence ID" value="NZ_CATZAZ010000002.1"/>
</dbReference>
<organism evidence="1 2">
    <name type="scientific">Ralstonia thomasii</name>
    <dbReference type="NCBI Taxonomy" id="3058596"/>
    <lineage>
        <taxon>Bacteria</taxon>
        <taxon>Pseudomonadati</taxon>
        <taxon>Pseudomonadota</taxon>
        <taxon>Betaproteobacteria</taxon>
        <taxon>Burkholderiales</taxon>
        <taxon>Burkholderiaceae</taxon>
        <taxon>Ralstonia</taxon>
    </lineage>
</organism>
<dbReference type="Proteomes" id="UP001189756">
    <property type="component" value="Unassembled WGS sequence"/>
</dbReference>
<dbReference type="EMBL" id="CATZAZ010000002">
    <property type="protein sequence ID" value="CAJ0787663.1"/>
    <property type="molecule type" value="Genomic_DNA"/>
</dbReference>
<name>A0AAD2BTC7_9RALS</name>
<accession>A0AAD2BTC7</accession>
<gene>
    <name evidence="1" type="ORF">R77560_01609</name>
</gene>
<evidence type="ECO:0000313" key="1">
    <source>
        <dbReference type="EMBL" id="CAJ0787663.1"/>
    </source>
</evidence>
<protein>
    <submittedName>
        <fullName evidence="1">Uncharacterized protein</fullName>
    </submittedName>
</protein>